<dbReference type="Pfam" id="PF00823">
    <property type="entry name" value="PPE"/>
    <property type="match status" value="1"/>
</dbReference>
<evidence type="ECO:0000259" key="3">
    <source>
        <dbReference type="Pfam" id="PF12484"/>
    </source>
</evidence>
<dbReference type="EMBL" id="OCTY01000002">
    <property type="protein sequence ID" value="SOJ57121.1"/>
    <property type="molecule type" value="Genomic_DNA"/>
</dbReference>
<reference evidence="4 5" key="1">
    <citation type="submission" date="2017-10" db="EMBL/GenBank/DDBJ databases">
        <authorList>
            <consortium name="Urmite Genomes"/>
        </authorList>
    </citation>
    <scope>NUCLEOTIDE SEQUENCE [LARGE SCALE GENOMIC DNA]</scope>
    <source>
        <strain evidence="4 5">FB-527</strain>
    </source>
</reference>
<evidence type="ECO:0000256" key="1">
    <source>
        <dbReference type="ARBA" id="ARBA00010652"/>
    </source>
</evidence>
<evidence type="ECO:0000313" key="5">
    <source>
        <dbReference type="Proteomes" id="UP000554965"/>
    </source>
</evidence>
<keyword evidence="5" id="KW-1185">Reference proteome</keyword>
<dbReference type="SUPFAM" id="SSF140459">
    <property type="entry name" value="PE/PPE dimer-like"/>
    <property type="match status" value="1"/>
</dbReference>
<dbReference type="InterPro" id="IPR038332">
    <property type="entry name" value="PPE_sf"/>
</dbReference>
<dbReference type="InterPro" id="IPR022171">
    <property type="entry name" value="PPE_C"/>
</dbReference>
<comment type="similarity">
    <text evidence="1">Belongs to the mycobacterial PPE family.</text>
</comment>
<organism evidence="4 5">
    <name type="scientific">Mycobacterium simulans</name>
    <dbReference type="NCBI Taxonomy" id="627089"/>
    <lineage>
        <taxon>Bacteria</taxon>
        <taxon>Bacillati</taxon>
        <taxon>Actinomycetota</taxon>
        <taxon>Actinomycetes</taxon>
        <taxon>Mycobacteriales</taxon>
        <taxon>Mycobacteriaceae</taxon>
        <taxon>Mycobacterium</taxon>
    </lineage>
</organism>
<proteinExistence type="inferred from homology"/>
<dbReference type="AlphaFoldDB" id="A0A7Z7IQZ5"/>
<gene>
    <name evidence="4" type="ORF">MSIMFB_04599</name>
</gene>
<accession>A0A7Z7IQZ5</accession>
<sequence>MDFGALPPEVNSLRMYSGPGSAPMSAAASAWNGLAAELDSAATGYETVITTLHCEEWVGLASSSMAAAVTPYVAWMRATAAQAEEAASKSRMAVAAYEAAVTAVVPPPLVTANRTQLVSLVKANTFGQYTASIAALEAQYGEMWAQDAMAMYSYAAASASASTVTPFAPPPDTTNAAAGALQAAAVTQAAATSAGTIQTTLAQLVSRAPSALLELTRPFMSLATSAGVSATPQWLQYLETFLNIISPLTGTWYNTTGLPYFGIGIANSIASAERAMGMIGPDAAAPAAGAEVALGAGIPRADLPVAAGLGNAASIGKLSVPASWPTAGPALAPTVGSASAPLVSDVVVPEAGATGNLLGGMPLAGPGLGGAGSGPRYGFRPKVMMRPTFAG</sequence>
<dbReference type="Proteomes" id="UP000554965">
    <property type="component" value="Unassembled WGS sequence"/>
</dbReference>
<dbReference type="PANTHER" id="PTHR46766">
    <property type="entry name" value="GLUTAMINE-RICH PROTEIN 2"/>
    <property type="match status" value="1"/>
</dbReference>
<dbReference type="PANTHER" id="PTHR46766:SF1">
    <property type="entry name" value="GLUTAMINE-RICH PROTEIN 2"/>
    <property type="match status" value="1"/>
</dbReference>
<dbReference type="Gene3D" id="1.20.1260.20">
    <property type="entry name" value="PPE superfamily"/>
    <property type="match status" value="1"/>
</dbReference>
<feature type="domain" description="PPE" evidence="2">
    <location>
        <begin position="2"/>
        <end position="164"/>
    </location>
</feature>
<dbReference type="RefSeq" id="WP_186244608.1">
    <property type="nucleotide sequence ID" value="NZ_OCTY01000002.1"/>
</dbReference>
<protein>
    <submittedName>
        <fullName evidence="4">PPE family protein PPE26</fullName>
    </submittedName>
</protein>
<comment type="caution">
    <text evidence="4">The sequence shown here is derived from an EMBL/GenBank/DDBJ whole genome shotgun (WGS) entry which is preliminary data.</text>
</comment>
<dbReference type="Pfam" id="PF12484">
    <property type="entry name" value="PPE-SVP"/>
    <property type="match status" value="1"/>
</dbReference>
<feature type="domain" description="PPE family C-terminal" evidence="3">
    <location>
        <begin position="306"/>
        <end position="387"/>
    </location>
</feature>
<dbReference type="FunFam" id="1.20.1260.20:FF:000001">
    <property type="entry name" value="PPE family protein PPE41"/>
    <property type="match status" value="1"/>
</dbReference>
<evidence type="ECO:0000313" key="4">
    <source>
        <dbReference type="EMBL" id="SOJ57121.1"/>
    </source>
</evidence>
<name>A0A7Z7IQZ5_9MYCO</name>
<dbReference type="GO" id="GO:0052572">
    <property type="term" value="P:response to host immune response"/>
    <property type="evidence" value="ECO:0007669"/>
    <property type="project" value="TreeGrafter"/>
</dbReference>
<dbReference type="InterPro" id="IPR000030">
    <property type="entry name" value="PPE_dom"/>
</dbReference>
<evidence type="ECO:0000259" key="2">
    <source>
        <dbReference type="Pfam" id="PF00823"/>
    </source>
</evidence>